<dbReference type="InterPro" id="IPR018170">
    <property type="entry name" value="Aldo/ket_reductase_CS"/>
</dbReference>
<proteinExistence type="inferred from homology"/>
<dbReference type="SMR" id="A0A015K788"/>
<dbReference type="SUPFAM" id="SSF51430">
    <property type="entry name" value="NAD(P)-linked oxidoreductase"/>
    <property type="match status" value="1"/>
</dbReference>
<evidence type="ECO:0000256" key="4">
    <source>
        <dbReference type="PIRSR" id="PIRSR000097-2"/>
    </source>
</evidence>
<comment type="similarity">
    <text evidence="1">Belongs to the aldo/keto reductase family.</text>
</comment>
<dbReference type="Pfam" id="PF00248">
    <property type="entry name" value="Aldo_ket_red"/>
    <property type="match status" value="1"/>
</dbReference>
<dbReference type="PROSITE" id="PS00798">
    <property type="entry name" value="ALDOKETO_REDUCTASE_1"/>
    <property type="match status" value="1"/>
</dbReference>
<dbReference type="FunFam" id="3.20.20.100:FF:000007">
    <property type="entry name" value="NAD(P)H-dependent D-xylose reductase xyl1"/>
    <property type="match status" value="1"/>
</dbReference>
<protein>
    <submittedName>
        <fullName evidence="7">Trifunctional aldehyde reductase/xylose reductase/glucose 1-dehydrogenase (NADP(+))</fullName>
    </submittedName>
</protein>
<dbReference type="OMA" id="VHWPSEG"/>
<keyword evidence="2" id="KW-0560">Oxidoreductase</keyword>
<feature type="active site" description="Proton donor" evidence="3">
    <location>
        <position position="52"/>
    </location>
</feature>
<dbReference type="AlphaFoldDB" id="A0A015K788"/>
<accession>A0A015K788</accession>
<keyword evidence="8" id="KW-1185">Reference proteome</keyword>
<sequence>MSDNPTVKLNPTGQPMPLVGVGMWKVPNDKATDLVVEAFKLGYRLVDCASDYGNEKEIGIGLKKAFDAGIVKREDIFVTSKLWNTNHARKHVRQAVERTLRDLQLDHLDLYLMHFPIALKYVDPEVRYPAEWYYDPNKKEVIPENIPIQETWQAMEELVDAGLVKNIGISNCCAGLIIDLLRYARIKPSVLQIEHNPYLTQETLINYVKSQGMAVTGYSNFGNLSYVDLIPKAKTAPILFDQPIIKELASSKNKSPAQIVLKWCVQRQIAIVPKSNNHDRLAQNKQLFDFELTQEELHKISSLNINLRFNDPADFDLPIFD</sequence>
<dbReference type="Proteomes" id="UP000022910">
    <property type="component" value="Unassembled WGS sequence"/>
</dbReference>
<dbReference type="PIRSF" id="PIRSF000097">
    <property type="entry name" value="AKR"/>
    <property type="match status" value="1"/>
</dbReference>
<dbReference type="GO" id="GO:0016491">
    <property type="term" value="F:oxidoreductase activity"/>
    <property type="evidence" value="ECO:0007669"/>
    <property type="project" value="UniProtKB-KW"/>
</dbReference>
<feature type="site" description="Lowers pKa of active site Tyr" evidence="5">
    <location>
        <position position="81"/>
    </location>
</feature>
<name>A0A015K788_RHIIW</name>
<evidence type="ECO:0000256" key="1">
    <source>
        <dbReference type="ARBA" id="ARBA00007905"/>
    </source>
</evidence>
<evidence type="ECO:0000259" key="6">
    <source>
        <dbReference type="Pfam" id="PF00248"/>
    </source>
</evidence>
<dbReference type="OrthoDB" id="416253at2759"/>
<gene>
    <name evidence="7" type="ORF">RirG_226530</name>
</gene>
<evidence type="ECO:0000313" key="7">
    <source>
        <dbReference type="EMBL" id="EXX55306.1"/>
    </source>
</evidence>
<dbReference type="PANTHER" id="PTHR11732">
    <property type="entry name" value="ALDO/KETO REDUCTASE"/>
    <property type="match status" value="1"/>
</dbReference>
<feature type="domain" description="NADP-dependent oxidoreductase" evidence="6">
    <location>
        <begin position="21"/>
        <end position="304"/>
    </location>
</feature>
<evidence type="ECO:0000313" key="8">
    <source>
        <dbReference type="Proteomes" id="UP000022910"/>
    </source>
</evidence>
<evidence type="ECO:0000256" key="2">
    <source>
        <dbReference type="ARBA" id="ARBA00023002"/>
    </source>
</evidence>
<dbReference type="HOGENOM" id="CLU_023205_0_0_1"/>
<feature type="binding site" evidence="4">
    <location>
        <position position="114"/>
    </location>
    <ligand>
        <name>substrate</name>
    </ligand>
</feature>
<dbReference type="EMBL" id="JEMT01028235">
    <property type="protein sequence ID" value="EXX55306.1"/>
    <property type="molecule type" value="Genomic_DNA"/>
</dbReference>
<dbReference type="InterPro" id="IPR020471">
    <property type="entry name" value="AKR"/>
</dbReference>
<dbReference type="PRINTS" id="PR00069">
    <property type="entry name" value="ALDKETRDTASE"/>
</dbReference>
<comment type="caution">
    <text evidence="7">The sequence shown here is derived from an EMBL/GenBank/DDBJ whole genome shotgun (WGS) entry which is preliminary data.</text>
</comment>
<dbReference type="InterPro" id="IPR023210">
    <property type="entry name" value="NADP_OxRdtase_dom"/>
</dbReference>
<reference evidence="7 8" key="1">
    <citation type="submission" date="2014-02" db="EMBL/GenBank/DDBJ databases">
        <title>Single nucleus genome sequencing reveals high similarity among nuclei of an endomycorrhizal fungus.</title>
        <authorList>
            <person name="Lin K."/>
            <person name="Geurts R."/>
            <person name="Zhang Z."/>
            <person name="Limpens E."/>
            <person name="Saunders D.G."/>
            <person name="Mu D."/>
            <person name="Pang E."/>
            <person name="Cao H."/>
            <person name="Cha H."/>
            <person name="Lin T."/>
            <person name="Zhou Q."/>
            <person name="Shang Y."/>
            <person name="Li Y."/>
            <person name="Ivanov S."/>
            <person name="Sharma T."/>
            <person name="Velzen R.V."/>
            <person name="Ruijter N.D."/>
            <person name="Aanen D.K."/>
            <person name="Win J."/>
            <person name="Kamoun S."/>
            <person name="Bisseling T."/>
            <person name="Huang S."/>
        </authorList>
    </citation>
    <scope>NUCLEOTIDE SEQUENCE [LARGE SCALE GENOMIC DNA]</scope>
    <source>
        <strain evidence="8">DAOM197198w</strain>
    </source>
</reference>
<dbReference type="PROSITE" id="PS00063">
    <property type="entry name" value="ALDOKETO_REDUCTASE_3"/>
    <property type="match status" value="1"/>
</dbReference>
<organism evidence="7 8">
    <name type="scientific">Rhizophagus irregularis (strain DAOM 197198w)</name>
    <name type="common">Glomus intraradices</name>
    <dbReference type="NCBI Taxonomy" id="1432141"/>
    <lineage>
        <taxon>Eukaryota</taxon>
        <taxon>Fungi</taxon>
        <taxon>Fungi incertae sedis</taxon>
        <taxon>Mucoromycota</taxon>
        <taxon>Glomeromycotina</taxon>
        <taxon>Glomeromycetes</taxon>
        <taxon>Glomerales</taxon>
        <taxon>Glomeraceae</taxon>
        <taxon>Rhizophagus</taxon>
    </lineage>
</organism>
<evidence type="ECO:0000256" key="5">
    <source>
        <dbReference type="PIRSR" id="PIRSR000097-3"/>
    </source>
</evidence>
<dbReference type="InterPro" id="IPR036812">
    <property type="entry name" value="NAD(P)_OxRdtase_dom_sf"/>
</dbReference>
<evidence type="ECO:0000256" key="3">
    <source>
        <dbReference type="PIRSR" id="PIRSR000097-1"/>
    </source>
</evidence>
<dbReference type="Gene3D" id="3.20.20.100">
    <property type="entry name" value="NADP-dependent oxidoreductase domain"/>
    <property type="match status" value="1"/>
</dbReference>
<dbReference type="STRING" id="1432141.A0A015K788"/>